<gene>
    <name evidence="1" type="ORF">H9L12_02550</name>
</gene>
<organism evidence="1 2">
    <name type="scientific">Sphingomonas rhizophila</name>
    <dbReference type="NCBI Taxonomy" id="2071607"/>
    <lineage>
        <taxon>Bacteria</taxon>
        <taxon>Pseudomonadati</taxon>
        <taxon>Pseudomonadota</taxon>
        <taxon>Alphaproteobacteria</taxon>
        <taxon>Sphingomonadales</taxon>
        <taxon>Sphingomonadaceae</taxon>
        <taxon>Sphingomonas</taxon>
    </lineage>
</organism>
<reference evidence="1 2" key="1">
    <citation type="submission" date="2020-08" db="EMBL/GenBank/DDBJ databases">
        <title>Genome sequence of Sphingomonas rhizophila KACC 19189T.</title>
        <authorList>
            <person name="Hyun D.-W."/>
            <person name="Bae J.-W."/>
        </authorList>
    </citation>
    <scope>NUCLEOTIDE SEQUENCE [LARGE SCALE GENOMIC DNA]</scope>
    <source>
        <strain evidence="1 2">KACC 19189</strain>
    </source>
</reference>
<dbReference type="EMBL" id="CP060717">
    <property type="protein sequence ID" value="QNN65502.1"/>
    <property type="molecule type" value="Genomic_DNA"/>
</dbReference>
<evidence type="ECO:0000313" key="1">
    <source>
        <dbReference type="EMBL" id="QNN65502.1"/>
    </source>
</evidence>
<keyword evidence="2" id="KW-1185">Reference proteome</keyword>
<dbReference type="AlphaFoldDB" id="A0A7G9SCC7"/>
<dbReference type="Proteomes" id="UP000515955">
    <property type="component" value="Chromosome"/>
</dbReference>
<accession>A0A7G9SCC7</accession>
<dbReference type="KEGG" id="srhi:H9L12_02550"/>
<sequence length="45" mass="4731">MPKGLFVLIILLVILIGGAFFLSGRVTEQPTQTIEVDVAGNASSN</sequence>
<name>A0A7G9SCC7_9SPHN</name>
<dbReference type="RefSeq" id="WP_187542493.1">
    <property type="nucleotide sequence ID" value="NZ_CP060717.1"/>
</dbReference>
<protein>
    <submittedName>
        <fullName evidence="1">Uncharacterized protein</fullName>
    </submittedName>
</protein>
<evidence type="ECO:0000313" key="2">
    <source>
        <dbReference type="Proteomes" id="UP000515955"/>
    </source>
</evidence>
<proteinExistence type="predicted"/>